<reference evidence="1 2" key="1">
    <citation type="submission" date="2024-01" db="EMBL/GenBank/DDBJ databases">
        <title>The complete chloroplast genome sequence of Lithospermum erythrorhizon: insights into the phylogenetic relationship among Boraginaceae species and the maternal lineages of purple gromwells.</title>
        <authorList>
            <person name="Okada T."/>
            <person name="Watanabe K."/>
        </authorList>
    </citation>
    <scope>NUCLEOTIDE SEQUENCE [LARGE SCALE GENOMIC DNA]</scope>
</reference>
<sequence>MYCPGQPSTRDDAAGSHVQDQHVASQSHTFASLCVGVSEIVIPTLFPGIGATFTPANLHRQPTQHYHTKVVVIFDLKPSCSNTIRADDLMIFSDPLKDYFDSFIAHHKHLQFQNNIDEEE</sequence>
<accession>A0AAV3Q732</accession>
<dbReference type="EMBL" id="BAABME010003493">
    <property type="protein sequence ID" value="GAA0159001.1"/>
    <property type="molecule type" value="Genomic_DNA"/>
</dbReference>
<protein>
    <submittedName>
        <fullName evidence="1">Uncharacterized protein</fullName>
    </submittedName>
</protein>
<dbReference type="Proteomes" id="UP001454036">
    <property type="component" value="Unassembled WGS sequence"/>
</dbReference>
<keyword evidence="2" id="KW-1185">Reference proteome</keyword>
<proteinExistence type="predicted"/>
<organism evidence="1 2">
    <name type="scientific">Lithospermum erythrorhizon</name>
    <name type="common">Purple gromwell</name>
    <name type="synonym">Lithospermum officinale var. erythrorhizon</name>
    <dbReference type="NCBI Taxonomy" id="34254"/>
    <lineage>
        <taxon>Eukaryota</taxon>
        <taxon>Viridiplantae</taxon>
        <taxon>Streptophyta</taxon>
        <taxon>Embryophyta</taxon>
        <taxon>Tracheophyta</taxon>
        <taxon>Spermatophyta</taxon>
        <taxon>Magnoliopsida</taxon>
        <taxon>eudicotyledons</taxon>
        <taxon>Gunneridae</taxon>
        <taxon>Pentapetalae</taxon>
        <taxon>asterids</taxon>
        <taxon>lamiids</taxon>
        <taxon>Boraginales</taxon>
        <taxon>Boraginaceae</taxon>
        <taxon>Boraginoideae</taxon>
        <taxon>Lithospermeae</taxon>
        <taxon>Lithospermum</taxon>
    </lineage>
</organism>
<dbReference type="AlphaFoldDB" id="A0AAV3Q732"/>
<comment type="caution">
    <text evidence="1">The sequence shown here is derived from an EMBL/GenBank/DDBJ whole genome shotgun (WGS) entry which is preliminary data.</text>
</comment>
<evidence type="ECO:0000313" key="1">
    <source>
        <dbReference type="EMBL" id="GAA0159001.1"/>
    </source>
</evidence>
<name>A0AAV3Q732_LITER</name>
<evidence type="ECO:0000313" key="2">
    <source>
        <dbReference type="Proteomes" id="UP001454036"/>
    </source>
</evidence>
<gene>
    <name evidence="1" type="ORF">LIER_15888</name>
</gene>